<gene>
    <name evidence="1" type="ORF">DPEC_G00292770</name>
</gene>
<protein>
    <submittedName>
        <fullName evidence="1">Uncharacterized protein</fullName>
    </submittedName>
</protein>
<evidence type="ECO:0000313" key="1">
    <source>
        <dbReference type="EMBL" id="KAJ7991008.1"/>
    </source>
</evidence>
<reference evidence="1" key="1">
    <citation type="submission" date="2021-05" db="EMBL/GenBank/DDBJ databases">
        <authorList>
            <person name="Pan Q."/>
            <person name="Jouanno E."/>
            <person name="Zahm M."/>
            <person name="Klopp C."/>
            <person name="Cabau C."/>
            <person name="Louis A."/>
            <person name="Berthelot C."/>
            <person name="Parey E."/>
            <person name="Roest Crollius H."/>
            <person name="Montfort J."/>
            <person name="Robinson-Rechavi M."/>
            <person name="Bouchez O."/>
            <person name="Lampietro C."/>
            <person name="Lopez Roques C."/>
            <person name="Donnadieu C."/>
            <person name="Postlethwait J."/>
            <person name="Bobe J."/>
            <person name="Dillon D."/>
            <person name="Chandos A."/>
            <person name="von Hippel F."/>
            <person name="Guiguen Y."/>
        </authorList>
    </citation>
    <scope>NUCLEOTIDE SEQUENCE</scope>
    <source>
        <strain evidence="1">YG-Jan2019</strain>
    </source>
</reference>
<comment type="caution">
    <text evidence="1">The sequence shown here is derived from an EMBL/GenBank/DDBJ whole genome shotgun (WGS) entry which is preliminary data.</text>
</comment>
<dbReference type="EMBL" id="CM055754">
    <property type="protein sequence ID" value="KAJ7991008.1"/>
    <property type="molecule type" value="Genomic_DNA"/>
</dbReference>
<organism evidence="1 2">
    <name type="scientific">Dallia pectoralis</name>
    <name type="common">Alaska blackfish</name>
    <dbReference type="NCBI Taxonomy" id="75939"/>
    <lineage>
        <taxon>Eukaryota</taxon>
        <taxon>Metazoa</taxon>
        <taxon>Chordata</taxon>
        <taxon>Craniata</taxon>
        <taxon>Vertebrata</taxon>
        <taxon>Euteleostomi</taxon>
        <taxon>Actinopterygii</taxon>
        <taxon>Neopterygii</taxon>
        <taxon>Teleostei</taxon>
        <taxon>Protacanthopterygii</taxon>
        <taxon>Esociformes</taxon>
        <taxon>Umbridae</taxon>
        <taxon>Dallia</taxon>
    </lineage>
</organism>
<accession>A0ACC2FI79</accession>
<evidence type="ECO:0000313" key="2">
    <source>
        <dbReference type="Proteomes" id="UP001157502"/>
    </source>
</evidence>
<sequence>MSSRLPAPVNSHSSSGDMSYIHQLCSGIPSSKLLPNPTAPSCAIWSPSPNSTPPLAYGTLPGNRQAFQSPVSTSSLSKAALSQYDGTKVWSWVWGCMKDTN</sequence>
<name>A0ACC2FI79_DALPE</name>
<keyword evidence="2" id="KW-1185">Reference proteome</keyword>
<dbReference type="Proteomes" id="UP001157502">
    <property type="component" value="Chromosome 27"/>
</dbReference>
<proteinExistence type="predicted"/>